<evidence type="ECO:0000313" key="1">
    <source>
        <dbReference type="EMBL" id="RNA20322.1"/>
    </source>
</evidence>
<sequence length="84" mass="9500">VVFEREKPNCVEQQTQMVAMASLLLTTICLASEKYLLHVTTPDSGLEPDAFVWPICIIAYHPSLQRRPSTNLHAKSIDQQNSFK</sequence>
<keyword evidence="2" id="KW-1185">Reference proteome</keyword>
<name>A0A3M7R9N3_BRAPC</name>
<dbReference type="EMBL" id="REGN01003878">
    <property type="protein sequence ID" value="RNA20322.1"/>
    <property type="molecule type" value="Genomic_DNA"/>
</dbReference>
<dbReference type="Proteomes" id="UP000276133">
    <property type="component" value="Unassembled WGS sequence"/>
</dbReference>
<protein>
    <submittedName>
        <fullName evidence="1">Uncharacterized protein</fullName>
    </submittedName>
</protein>
<accession>A0A3M7R9N3</accession>
<feature type="non-terminal residue" evidence="1">
    <location>
        <position position="1"/>
    </location>
</feature>
<reference evidence="1 2" key="1">
    <citation type="journal article" date="2018" name="Sci. Rep.">
        <title>Genomic signatures of local adaptation to the degree of environmental predictability in rotifers.</title>
        <authorList>
            <person name="Franch-Gras L."/>
            <person name="Hahn C."/>
            <person name="Garcia-Roger E.M."/>
            <person name="Carmona M.J."/>
            <person name="Serra M."/>
            <person name="Gomez A."/>
        </authorList>
    </citation>
    <scope>NUCLEOTIDE SEQUENCE [LARGE SCALE GENOMIC DNA]</scope>
    <source>
        <strain evidence="1">HYR1</strain>
    </source>
</reference>
<proteinExistence type="predicted"/>
<evidence type="ECO:0000313" key="2">
    <source>
        <dbReference type="Proteomes" id="UP000276133"/>
    </source>
</evidence>
<dbReference type="AlphaFoldDB" id="A0A3M7R9N3"/>
<gene>
    <name evidence="1" type="ORF">BpHYR1_046243</name>
</gene>
<comment type="caution">
    <text evidence="1">The sequence shown here is derived from an EMBL/GenBank/DDBJ whole genome shotgun (WGS) entry which is preliminary data.</text>
</comment>
<organism evidence="1 2">
    <name type="scientific">Brachionus plicatilis</name>
    <name type="common">Marine rotifer</name>
    <name type="synonym">Brachionus muelleri</name>
    <dbReference type="NCBI Taxonomy" id="10195"/>
    <lineage>
        <taxon>Eukaryota</taxon>
        <taxon>Metazoa</taxon>
        <taxon>Spiralia</taxon>
        <taxon>Gnathifera</taxon>
        <taxon>Rotifera</taxon>
        <taxon>Eurotatoria</taxon>
        <taxon>Monogononta</taxon>
        <taxon>Pseudotrocha</taxon>
        <taxon>Ploima</taxon>
        <taxon>Brachionidae</taxon>
        <taxon>Brachionus</taxon>
    </lineage>
</organism>